<accession>A0A8S2B3T7</accession>
<proteinExistence type="predicted"/>
<feature type="domain" description="CCHC-type" evidence="3">
    <location>
        <begin position="264"/>
        <end position="279"/>
    </location>
</feature>
<dbReference type="AlphaFoldDB" id="A0A8S2B3T7"/>
<name>A0A8S2B3T7_ARAAE</name>
<organism evidence="4 5">
    <name type="scientific">Arabidopsis arenosa</name>
    <name type="common">Sand rock-cress</name>
    <name type="synonym">Cardaminopsis arenosa</name>
    <dbReference type="NCBI Taxonomy" id="38785"/>
    <lineage>
        <taxon>Eukaryota</taxon>
        <taxon>Viridiplantae</taxon>
        <taxon>Streptophyta</taxon>
        <taxon>Embryophyta</taxon>
        <taxon>Tracheophyta</taxon>
        <taxon>Spermatophyta</taxon>
        <taxon>Magnoliopsida</taxon>
        <taxon>eudicotyledons</taxon>
        <taxon>Gunneridae</taxon>
        <taxon>Pentapetalae</taxon>
        <taxon>rosids</taxon>
        <taxon>malvids</taxon>
        <taxon>Brassicales</taxon>
        <taxon>Brassicaceae</taxon>
        <taxon>Camelineae</taxon>
        <taxon>Arabidopsis</taxon>
    </lineage>
</organism>
<dbReference type="InterPro" id="IPR005162">
    <property type="entry name" value="Retrotrans_gag_dom"/>
</dbReference>
<feature type="region of interest" description="Disordered" evidence="2">
    <location>
        <begin position="276"/>
        <end position="319"/>
    </location>
</feature>
<dbReference type="InterPro" id="IPR036875">
    <property type="entry name" value="Znf_CCHC_sf"/>
</dbReference>
<keyword evidence="5" id="KW-1185">Reference proteome</keyword>
<dbReference type="Pfam" id="PF03732">
    <property type="entry name" value="Retrotrans_gag"/>
    <property type="match status" value="1"/>
</dbReference>
<sequence>MCNYQSTNESHPEDPSNESPKSIIPEHTLTPPYLPNHLKGEVRAQSPQCRPKQEERAPNYLSVLSHMKDVDTSLFLGGANPLEADEWIKQLKRNFNLTRMQYLPPEARDGIELQFIKLEQGSRSVREYESEFRRLLCFLQEDYDKEQADIRRFTRGLRPDIQTCLAVREFHRLVDLVEKAVLVDECIQEEKTTRAATFTFGSKAAHPSCTHHEGTSRKNKGGFGKKKSRESAKVCYNCGDLGHIARNCKNDGDIVGRIVPDVTCFRCGGKGHYATSCPEPHRLPPPSDRPVSMPPPKRQALNAMDAPVSSSGNKDPITG</sequence>
<dbReference type="PANTHER" id="PTHR15503:SF22">
    <property type="entry name" value="TRANSPOSON TY3-I GAG POLYPROTEIN"/>
    <property type="match status" value="1"/>
</dbReference>
<dbReference type="SUPFAM" id="SSF57756">
    <property type="entry name" value="Retrovirus zinc finger-like domains"/>
    <property type="match status" value="1"/>
</dbReference>
<gene>
    <name evidence="4" type="ORF">AARE701A_LOCUS19875</name>
</gene>
<dbReference type="EMBL" id="LR999457">
    <property type="protein sequence ID" value="CAE6202239.1"/>
    <property type="molecule type" value="Genomic_DNA"/>
</dbReference>
<dbReference type="Proteomes" id="UP000682877">
    <property type="component" value="Chromosome 7"/>
</dbReference>
<feature type="compositionally biased region" description="Pro residues" evidence="2">
    <location>
        <begin position="283"/>
        <end position="297"/>
    </location>
</feature>
<keyword evidence="1" id="KW-0863">Zinc-finger</keyword>
<dbReference type="InterPro" id="IPR001878">
    <property type="entry name" value="Znf_CCHC"/>
</dbReference>
<dbReference type="GO" id="GO:0003676">
    <property type="term" value="F:nucleic acid binding"/>
    <property type="evidence" value="ECO:0007669"/>
    <property type="project" value="InterPro"/>
</dbReference>
<dbReference type="SMART" id="SM00343">
    <property type="entry name" value="ZnF_C2HC"/>
    <property type="match status" value="2"/>
</dbReference>
<evidence type="ECO:0000259" key="3">
    <source>
        <dbReference type="PROSITE" id="PS50158"/>
    </source>
</evidence>
<dbReference type="InterPro" id="IPR032567">
    <property type="entry name" value="RTL1-rel"/>
</dbReference>
<evidence type="ECO:0000313" key="4">
    <source>
        <dbReference type="EMBL" id="CAE6202239.1"/>
    </source>
</evidence>
<feature type="domain" description="CCHC-type" evidence="3">
    <location>
        <begin position="235"/>
        <end position="250"/>
    </location>
</feature>
<dbReference type="GO" id="GO:0008270">
    <property type="term" value="F:zinc ion binding"/>
    <property type="evidence" value="ECO:0007669"/>
    <property type="project" value="UniProtKB-KW"/>
</dbReference>
<feature type="region of interest" description="Disordered" evidence="2">
    <location>
        <begin position="1"/>
        <end position="55"/>
    </location>
</feature>
<keyword evidence="1" id="KW-0479">Metal-binding</keyword>
<keyword evidence="1" id="KW-0862">Zinc</keyword>
<evidence type="ECO:0000256" key="2">
    <source>
        <dbReference type="SAM" id="MobiDB-lite"/>
    </source>
</evidence>
<dbReference type="Gene3D" id="4.10.60.10">
    <property type="entry name" value="Zinc finger, CCHC-type"/>
    <property type="match status" value="2"/>
</dbReference>
<protein>
    <recommendedName>
        <fullName evidence="3">CCHC-type domain-containing protein</fullName>
    </recommendedName>
</protein>
<evidence type="ECO:0000313" key="5">
    <source>
        <dbReference type="Proteomes" id="UP000682877"/>
    </source>
</evidence>
<dbReference type="PANTHER" id="PTHR15503">
    <property type="entry name" value="LDOC1 RELATED"/>
    <property type="match status" value="1"/>
</dbReference>
<reference evidence="4" key="1">
    <citation type="submission" date="2021-01" db="EMBL/GenBank/DDBJ databases">
        <authorList>
            <person name="Bezrukov I."/>
        </authorList>
    </citation>
    <scope>NUCLEOTIDE SEQUENCE</scope>
</reference>
<dbReference type="PROSITE" id="PS50158">
    <property type="entry name" value="ZF_CCHC"/>
    <property type="match status" value="2"/>
</dbReference>
<dbReference type="Pfam" id="PF00098">
    <property type="entry name" value="zf-CCHC"/>
    <property type="match status" value="2"/>
</dbReference>
<evidence type="ECO:0000256" key="1">
    <source>
        <dbReference type="PROSITE-ProRule" id="PRU00047"/>
    </source>
</evidence>